<dbReference type="SMART" id="SM00408">
    <property type="entry name" value="IGc2"/>
    <property type="match status" value="4"/>
</dbReference>
<dbReference type="InterPro" id="IPR003599">
    <property type="entry name" value="Ig_sub"/>
</dbReference>
<dbReference type="SUPFAM" id="SSF48726">
    <property type="entry name" value="Immunoglobulin"/>
    <property type="match status" value="4"/>
</dbReference>
<evidence type="ECO:0000256" key="1">
    <source>
        <dbReference type="ARBA" id="ARBA00022729"/>
    </source>
</evidence>
<feature type="domain" description="Ig-like" evidence="4">
    <location>
        <begin position="171"/>
        <end position="253"/>
    </location>
</feature>
<accession>A0A6P8H257</accession>
<dbReference type="GO" id="GO:0007156">
    <property type="term" value="P:homophilic cell adhesion via plasma membrane adhesion molecules"/>
    <property type="evidence" value="ECO:0007669"/>
    <property type="project" value="TreeGrafter"/>
</dbReference>
<feature type="domain" description="Ig-like" evidence="4">
    <location>
        <begin position="86"/>
        <end position="166"/>
    </location>
</feature>
<keyword evidence="1" id="KW-0732">Signal</keyword>
<dbReference type="Gene3D" id="2.60.40.10">
    <property type="entry name" value="Immunoglobulins"/>
    <property type="match status" value="4"/>
</dbReference>
<dbReference type="InterPro" id="IPR036179">
    <property type="entry name" value="Ig-like_dom_sf"/>
</dbReference>
<proteinExistence type="predicted"/>
<keyword evidence="5" id="KW-1185">Reference proteome</keyword>
<dbReference type="Pfam" id="PF13927">
    <property type="entry name" value="Ig_3"/>
    <property type="match status" value="4"/>
</dbReference>
<dbReference type="Proteomes" id="UP000515163">
    <property type="component" value="Unplaced"/>
</dbReference>
<dbReference type="PANTHER" id="PTHR45080:SF8">
    <property type="entry name" value="IG-LIKE DOMAIN-CONTAINING PROTEIN"/>
    <property type="match status" value="1"/>
</dbReference>
<dbReference type="InterPro" id="IPR050958">
    <property type="entry name" value="Cell_Adh-Cytoskel_Orgn"/>
</dbReference>
<dbReference type="SMART" id="SM00409">
    <property type="entry name" value="IG"/>
    <property type="match status" value="4"/>
</dbReference>
<dbReference type="InParanoid" id="A0A6P8H257"/>
<evidence type="ECO:0000256" key="2">
    <source>
        <dbReference type="ARBA" id="ARBA00023157"/>
    </source>
</evidence>
<dbReference type="FunCoup" id="A0A6P8H257">
    <property type="interactions" value="613"/>
</dbReference>
<dbReference type="InterPro" id="IPR007110">
    <property type="entry name" value="Ig-like_dom"/>
</dbReference>
<dbReference type="InterPro" id="IPR013783">
    <property type="entry name" value="Ig-like_fold"/>
</dbReference>
<gene>
    <name evidence="6" type="primary">LOC116287908</name>
</gene>
<dbReference type="PROSITE" id="PS50835">
    <property type="entry name" value="IG_LIKE"/>
    <property type="match status" value="4"/>
</dbReference>
<dbReference type="PANTHER" id="PTHR45080">
    <property type="entry name" value="CONTACTIN 5"/>
    <property type="match status" value="1"/>
</dbReference>
<dbReference type="AlphaFoldDB" id="A0A6P8H257"/>
<dbReference type="InterPro" id="IPR003598">
    <property type="entry name" value="Ig_sub2"/>
</dbReference>
<sequence>MTTYHIIEGQYLKINCTAIGPPTPNITWVYITDGSVDIMRQGSGSAVLHIDNIKRYHAGVYECQAKNIPNEDPTTTRTSVTVYYPPEITHLSNDKIIDEGSLIELNCLASGYPLPNIIWSKGSFLQYGSNLRIPRAIRSDAGNFTCTANNSFGTSEHLVKAHIYVTVRYKPSIVQWTKDQIVNETDPLHLTCKADGNPTPNFTWTKSQGSMTLNTTGNEYRIHSVNRSDAGTYTCTAHNEIGSAGKKINVVVQYKPSIFKHLSSTDLSSWSGRQAIIKCTFDGLPTPVITWYKPNDRQTGAKTIANSSQIMVITTNDANYGSYKCKATNIAGSAEQAIIVTQLRKPTIPKLMVVLYTSKDCQYYRG</sequence>
<evidence type="ECO:0000259" key="4">
    <source>
        <dbReference type="PROSITE" id="PS50835"/>
    </source>
</evidence>
<evidence type="ECO:0000256" key="3">
    <source>
        <dbReference type="ARBA" id="ARBA00023319"/>
    </source>
</evidence>
<dbReference type="OrthoDB" id="5990505at2759"/>
<keyword evidence="2" id="KW-1015">Disulfide bond</keyword>
<reference evidence="6" key="1">
    <citation type="submission" date="2025-08" db="UniProtKB">
        <authorList>
            <consortium name="RefSeq"/>
        </authorList>
    </citation>
    <scope>IDENTIFICATION</scope>
    <source>
        <tissue evidence="6">Tentacle</tissue>
    </source>
</reference>
<protein>
    <submittedName>
        <fullName evidence="6">Limbic system-associated membrane protein-like</fullName>
    </submittedName>
</protein>
<dbReference type="FunFam" id="2.60.40.10:FF:000032">
    <property type="entry name" value="palladin isoform X1"/>
    <property type="match status" value="1"/>
</dbReference>
<feature type="domain" description="Ig-like" evidence="4">
    <location>
        <begin position="1"/>
        <end position="81"/>
    </location>
</feature>
<dbReference type="KEGG" id="aten:116287908"/>
<dbReference type="RefSeq" id="XP_031550474.1">
    <property type="nucleotide sequence ID" value="XM_031694614.1"/>
</dbReference>
<name>A0A6P8H257_ACTTE</name>
<evidence type="ECO:0000313" key="5">
    <source>
        <dbReference type="Proteomes" id="UP000515163"/>
    </source>
</evidence>
<dbReference type="GO" id="GO:0005886">
    <property type="term" value="C:plasma membrane"/>
    <property type="evidence" value="ECO:0007669"/>
    <property type="project" value="TreeGrafter"/>
</dbReference>
<organism evidence="5 6">
    <name type="scientific">Actinia tenebrosa</name>
    <name type="common">Australian red waratah sea anemone</name>
    <dbReference type="NCBI Taxonomy" id="6105"/>
    <lineage>
        <taxon>Eukaryota</taxon>
        <taxon>Metazoa</taxon>
        <taxon>Cnidaria</taxon>
        <taxon>Anthozoa</taxon>
        <taxon>Hexacorallia</taxon>
        <taxon>Actiniaria</taxon>
        <taxon>Actiniidae</taxon>
        <taxon>Actinia</taxon>
    </lineage>
</organism>
<feature type="domain" description="Ig-like" evidence="4">
    <location>
        <begin position="256"/>
        <end position="341"/>
    </location>
</feature>
<keyword evidence="3" id="KW-0393">Immunoglobulin domain</keyword>
<evidence type="ECO:0000313" key="6">
    <source>
        <dbReference type="RefSeq" id="XP_031550474.1"/>
    </source>
</evidence>
<dbReference type="GeneID" id="116287908"/>